<dbReference type="GO" id="GO:0005634">
    <property type="term" value="C:nucleus"/>
    <property type="evidence" value="ECO:0007669"/>
    <property type="project" value="UniProtKB-SubCell"/>
</dbReference>
<evidence type="ECO:0000256" key="12">
    <source>
        <dbReference type="SAM" id="SignalP"/>
    </source>
</evidence>
<protein>
    <recommendedName>
        <fullName evidence="17">DnaJ homolog subfamily C member 1</fullName>
    </recommendedName>
</protein>
<keyword evidence="6 11" id="KW-0472">Membrane</keyword>
<organism evidence="15 16">
    <name type="scientific">Coptotermes formosanus</name>
    <name type="common">Formosan subterranean termite</name>
    <dbReference type="NCBI Taxonomy" id="36987"/>
    <lineage>
        <taxon>Eukaryota</taxon>
        <taxon>Metazoa</taxon>
        <taxon>Ecdysozoa</taxon>
        <taxon>Arthropoda</taxon>
        <taxon>Hexapoda</taxon>
        <taxon>Insecta</taxon>
        <taxon>Pterygota</taxon>
        <taxon>Neoptera</taxon>
        <taxon>Polyneoptera</taxon>
        <taxon>Dictyoptera</taxon>
        <taxon>Blattodea</taxon>
        <taxon>Blattoidea</taxon>
        <taxon>Termitoidae</taxon>
        <taxon>Rhinotermitidae</taxon>
        <taxon>Coptotermes</taxon>
    </lineage>
</organism>
<proteinExistence type="predicted"/>
<dbReference type="AlphaFoldDB" id="A0A6L2PT46"/>
<feature type="signal peptide" evidence="12">
    <location>
        <begin position="1"/>
        <end position="20"/>
    </location>
</feature>
<dbReference type="InterPro" id="IPR009057">
    <property type="entry name" value="Homeodomain-like_sf"/>
</dbReference>
<dbReference type="InterPro" id="IPR052606">
    <property type="entry name" value="DnaJ_domain_protein"/>
</dbReference>
<evidence type="ECO:0000256" key="7">
    <source>
        <dbReference type="ARBA" id="ARBA00023186"/>
    </source>
</evidence>
<evidence type="ECO:0000256" key="11">
    <source>
        <dbReference type="SAM" id="Phobius"/>
    </source>
</evidence>
<feature type="domain" description="J" evidence="13">
    <location>
        <begin position="38"/>
        <end position="102"/>
    </location>
</feature>
<evidence type="ECO:0000259" key="13">
    <source>
        <dbReference type="PROSITE" id="PS50076"/>
    </source>
</evidence>
<dbReference type="SUPFAM" id="SSF46565">
    <property type="entry name" value="Chaperone J-domain"/>
    <property type="match status" value="1"/>
</dbReference>
<dbReference type="SMART" id="SM00717">
    <property type="entry name" value="SANT"/>
    <property type="match status" value="2"/>
</dbReference>
<dbReference type="PANTHER" id="PTHR44653">
    <property type="entry name" value="DNAJ HOMOLOG SUBFAMILY C MEMBER 1"/>
    <property type="match status" value="1"/>
</dbReference>
<dbReference type="Pfam" id="PF00226">
    <property type="entry name" value="DnaJ"/>
    <property type="match status" value="1"/>
</dbReference>
<dbReference type="Gene3D" id="1.10.10.60">
    <property type="entry name" value="Homeodomain-like"/>
    <property type="match status" value="2"/>
</dbReference>
<feature type="chain" id="PRO_5026707161" description="DnaJ homolog subfamily C member 1" evidence="12">
    <location>
        <begin position="21"/>
        <end position="464"/>
    </location>
</feature>
<dbReference type="FunCoup" id="A0A6L2PT46">
    <property type="interactions" value="1077"/>
</dbReference>
<feature type="region of interest" description="Disordered" evidence="10">
    <location>
        <begin position="284"/>
        <end position="304"/>
    </location>
</feature>
<dbReference type="PRINTS" id="PR00625">
    <property type="entry name" value="JDOMAIN"/>
</dbReference>
<keyword evidence="4" id="KW-0677">Repeat</keyword>
<dbReference type="CDD" id="cd00167">
    <property type="entry name" value="SANT"/>
    <property type="match status" value="2"/>
</dbReference>
<evidence type="ECO:0000256" key="6">
    <source>
        <dbReference type="ARBA" id="ARBA00023136"/>
    </source>
</evidence>
<evidence type="ECO:0000256" key="8">
    <source>
        <dbReference type="ARBA" id="ARBA00023242"/>
    </source>
</evidence>
<dbReference type="InParanoid" id="A0A6L2PT46"/>
<comment type="subcellular location">
    <subcellularLocation>
        <location evidence="9">Endomembrane system</location>
        <topology evidence="9">Single-pass membrane protein</topology>
    </subcellularLocation>
    <subcellularLocation>
        <location evidence="1">Nucleus</location>
    </subcellularLocation>
</comment>
<evidence type="ECO:0000313" key="15">
    <source>
        <dbReference type="EMBL" id="GFG33798.1"/>
    </source>
</evidence>
<evidence type="ECO:0000256" key="9">
    <source>
        <dbReference type="ARBA" id="ARBA00037847"/>
    </source>
</evidence>
<feature type="domain" description="Myb-like" evidence="14">
    <location>
        <begin position="387"/>
        <end position="437"/>
    </location>
</feature>
<keyword evidence="16" id="KW-1185">Reference proteome</keyword>
<evidence type="ECO:0008006" key="17">
    <source>
        <dbReference type="Google" id="ProtNLM"/>
    </source>
</evidence>
<evidence type="ECO:0000256" key="3">
    <source>
        <dbReference type="ARBA" id="ARBA00022729"/>
    </source>
</evidence>
<keyword evidence="7" id="KW-0143">Chaperone</keyword>
<feature type="transmembrane region" description="Helical" evidence="11">
    <location>
        <begin position="203"/>
        <end position="223"/>
    </location>
</feature>
<name>A0A6L2PT46_COPFO</name>
<evidence type="ECO:0000256" key="2">
    <source>
        <dbReference type="ARBA" id="ARBA00022692"/>
    </source>
</evidence>
<keyword evidence="8" id="KW-0539">Nucleus</keyword>
<dbReference type="SUPFAM" id="SSF46689">
    <property type="entry name" value="Homeodomain-like"/>
    <property type="match status" value="2"/>
</dbReference>
<keyword evidence="2 11" id="KW-0812">Transmembrane</keyword>
<dbReference type="OrthoDB" id="1420887at2759"/>
<reference evidence="16" key="1">
    <citation type="submission" date="2020-01" db="EMBL/GenBank/DDBJ databases">
        <title>Draft genome sequence of the Termite Coptotermes fromosanus.</title>
        <authorList>
            <person name="Itakura S."/>
            <person name="Yosikawa Y."/>
            <person name="Umezawa K."/>
        </authorList>
    </citation>
    <scope>NUCLEOTIDE SEQUENCE [LARGE SCALE GENOMIC DNA]</scope>
</reference>
<keyword evidence="5 11" id="KW-1133">Transmembrane helix</keyword>
<dbReference type="PANTHER" id="PTHR44653:SF2">
    <property type="entry name" value="DNAJ HOMOLOG SUBFAMILY C MEMBER 1"/>
    <property type="match status" value="1"/>
</dbReference>
<accession>A0A6L2PT46</accession>
<dbReference type="Proteomes" id="UP000502823">
    <property type="component" value="Unassembled WGS sequence"/>
</dbReference>
<dbReference type="InterPro" id="IPR018253">
    <property type="entry name" value="DnaJ_domain_CS"/>
</dbReference>
<evidence type="ECO:0000313" key="16">
    <source>
        <dbReference type="Proteomes" id="UP000502823"/>
    </source>
</evidence>
<dbReference type="PROSITE" id="PS00636">
    <property type="entry name" value="DNAJ_1"/>
    <property type="match status" value="1"/>
</dbReference>
<dbReference type="PROSITE" id="PS50090">
    <property type="entry name" value="MYB_LIKE"/>
    <property type="match status" value="1"/>
</dbReference>
<dbReference type="InterPro" id="IPR001005">
    <property type="entry name" value="SANT/Myb"/>
</dbReference>
<evidence type="ECO:0000256" key="10">
    <source>
        <dbReference type="SAM" id="MobiDB-lite"/>
    </source>
</evidence>
<evidence type="ECO:0000256" key="1">
    <source>
        <dbReference type="ARBA" id="ARBA00004123"/>
    </source>
</evidence>
<dbReference type="CDD" id="cd06257">
    <property type="entry name" value="DnaJ"/>
    <property type="match status" value="1"/>
</dbReference>
<sequence>MKPCTPWLLLFFLSLDAVQCWDNEELEIFDLVEEVNTNFYTLLGVSEDADASDIRKAYRRLSLVLHPDKSDAPDAEIKFRQLVAVYDVLRDAKRRMHYDEVLENGLPDWRQAVYYYRRVRKMGLAEMSVILFVLVTVGQYIVSWAAYFEKKYTAEQFLNMKLKKLQKKQKKGKYDGPALPETIILDIPTPSVRNTLPFQLPCWLFWFVVVFCPRSVTLVRECWMERKRRKEQEEQEQWSEEEEEAEVEVRGPRRRRGRVFQVPELGTGDHSLPAITEGCLLDPGESLPTSADGEGKLPPPVSGGLWTDDDIAELGRLIKKFPPGTACRWEKVANLMGRSVAEVTHMAKKVKEDGYRIVTSGGNLMATEQEPLKVGKVKTRAAVASSEAEWSQVQQKALEAALTKYPKGGNADRWDKIAKCVPGKSKDECMMRYKQLVEMVKKRKVNGEATSQQPSQGGDEKPVS</sequence>
<comment type="caution">
    <text evidence="15">The sequence shown here is derived from an EMBL/GenBank/DDBJ whole genome shotgun (WGS) entry which is preliminary data.</text>
</comment>
<dbReference type="InterPro" id="IPR001623">
    <property type="entry name" value="DnaJ_domain"/>
</dbReference>
<evidence type="ECO:0000256" key="4">
    <source>
        <dbReference type="ARBA" id="ARBA00022737"/>
    </source>
</evidence>
<dbReference type="SMART" id="SM00271">
    <property type="entry name" value="DnaJ"/>
    <property type="match status" value="1"/>
</dbReference>
<gene>
    <name evidence="15" type="ORF">Cfor_05140</name>
</gene>
<dbReference type="EMBL" id="BLKM01000454">
    <property type="protein sequence ID" value="GFG33798.1"/>
    <property type="molecule type" value="Genomic_DNA"/>
</dbReference>
<feature type="region of interest" description="Disordered" evidence="10">
    <location>
        <begin position="443"/>
        <end position="464"/>
    </location>
</feature>
<dbReference type="PROSITE" id="PS50076">
    <property type="entry name" value="DNAJ_2"/>
    <property type="match status" value="1"/>
</dbReference>
<evidence type="ECO:0000256" key="5">
    <source>
        <dbReference type="ARBA" id="ARBA00022989"/>
    </source>
</evidence>
<evidence type="ECO:0000259" key="14">
    <source>
        <dbReference type="PROSITE" id="PS50090"/>
    </source>
</evidence>
<keyword evidence="3 12" id="KW-0732">Signal</keyword>
<dbReference type="InterPro" id="IPR036869">
    <property type="entry name" value="J_dom_sf"/>
</dbReference>
<dbReference type="FunFam" id="1.10.10.60:FF:000180">
    <property type="entry name" value="DnaJ (Hsp40) homolog, subfamily C, member 2"/>
    <property type="match status" value="1"/>
</dbReference>
<dbReference type="GO" id="GO:0012505">
    <property type="term" value="C:endomembrane system"/>
    <property type="evidence" value="ECO:0007669"/>
    <property type="project" value="UniProtKB-SubCell"/>
</dbReference>
<dbReference type="Pfam" id="PF23082">
    <property type="entry name" value="Myb_DNA-binding_2"/>
    <property type="match status" value="2"/>
</dbReference>
<dbReference type="Gene3D" id="1.10.287.110">
    <property type="entry name" value="DnaJ domain"/>
    <property type="match status" value="1"/>
</dbReference>